<comment type="caution">
    <text evidence="1">The sequence shown here is derived from an EMBL/GenBank/DDBJ whole genome shotgun (WGS) entry which is preliminary data.</text>
</comment>
<accession>A0A1V2LRR6</accession>
<dbReference type="EMBL" id="MQVM01000004">
    <property type="protein sequence ID" value="ONH76440.1"/>
    <property type="molecule type" value="Genomic_DNA"/>
</dbReference>
<name>A0A1V2LRR6_PICKU</name>
<organism evidence="1 2">
    <name type="scientific">Pichia kudriavzevii</name>
    <name type="common">Yeast</name>
    <name type="synonym">Issatchenkia orientalis</name>
    <dbReference type="NCBI Taxonomy" id="4909"/>
    <lineage>
        <taxon>Eukaryota</taxon>
        <taxon>Fungi</taxon>
        <taxon>Dikarya</taxon>
        <taxon>Ascomycota</taxon>
        <taxon>Saccharomycotina</taxon>
        <taxon>Pichiomycetes</taxon>
        <taxon>Pichiales</taxon>
        <taxon>Pichiaceae</taxon>
        <taxon>Pichia</taxon>
    </lineage>
</organism>
<protein>
    <submittedName>
        <fullName evidence="1">Uncharacterized protein</fullName>
    </submittedName>
</protein>
<proteinExistence type="predicted"/>
<evidence type="ECO:0000313" key="1">
    <source>
        <dbReference type="EMBL" id="ONH76440.1"/>
    </source>
</evidence>
<gene>
    <name evidence="1" type="ORF">BOH78_1307</name>
</gene>
<evidence type="ECO:0000313" key="2">
    <source>
        <dbReference type="Proteomes" id="UP000189274"/>
    </source>
</evidence>
<dbReference type="Proteomes" id="UP000189274">
    <property type="component" value="Unassembled WGS sequence"/>
</dbReference>
<sequence>MLTVYWPEIVR</sequence>
<reference evidence="2" key="1">
    <citation type="journal article" date="2017" name="Genome Announc.">
        <title>Genome sequences of Cyberlindnera fabianii 65, Pichia kudriavzevii 129, and Saccharomyces cerevisiae 131 isolated from fermented masau fruits in Zimbabwe.</title>
        <authorList>
            <person name="van Rijswijck I.M.H."/>
            <person name="Derks M.F.L."/>
            <person name="Abee T."/>
            <person name="de Ridder D."/>
            <person name="Smid E.J."/>
        </authorList>
    </citation>
    <scope>NUCLEOTIDE SEQUENCE [LARGE SCALE GENOMIC DNA]</scope>
    <source>
        <strain evidence="2">129</strain>
    </source>
</reference>